<dbReference type="EMBL" id="KZ107838">
    <property type="protein sequence ID" value="OSS54609.1"/>
    <property type="molecule type" value="Genomic_DNA"/>
</dbReference>
<dbReference type="InterPro" id="IPR026873">
    <property type="entry name" value="Ptb1"/>
</dbReference>
<evidence type="ECO:0000256" key="6">
    <source>
        <dbReference type="ARBA" id="ARBA00022723"/>
    </source>
</evidence>
<dbReference type="SUPFAM" id="SSF48239">
    <property type="entry name" value="Terpenoid cyclases/Protein prenyltransferases"/>
    <property type="match status" value="1"/>
</dbReference>
<dbReference type="InterPro" id="IPR045089">
    <property type="entry name" value="PGGT1B-like"/>
</dbReference>
<keyword evidence="6" id="KW-0479">Metal-binding</keyword>
<keyword evidence="14" id="KW-1185">Reference proteome</keyword>
<gene>
    <name evidence="13" type="ORF">B5807_01654</name>
</gene>
<evidence type="ECO:0000256" key="1">
    <source>
        <dbReference type="ARBA" id="ARBA00001947"/>
    </source>
</evidence>
<name>A0A1Y2MFP8_EPING</name>
<evidence type="ECO:0000256" key="4">
    <source>
        <dbReference type="ARBA" id="ARBA00022602"/>
    </source>
</evidence>
<keyword evidence="4" id="KW-0637">Prenyltransferase</keyword>
<proteinExistence type="inferred from homology"/>
<dbReference type="EC" id="2.5.1.60" evidence="3"/>
<dbReference type="GO" id="GO:0004663">
    <property type="term" value="F:Rab geranylgeranyltransferase activity"/>
    <property type="evidence" value="ECO:0007669"/>
    <property type="project" value="UniProtKB-EC"/>
</dbReference>
<evidence type="ECO:0000256" key="3">
    <source>
        <dbReference type="ARBA" id="ARBA00012656"/>
    </source>
</evidence>
<evidence type="ECO:0000256" key="11">
    <source>
        <dbReference type="ARBA" id="ARBA00047658"/>
    </source>
</evidence>
<dbReference type="InParanoid" id="A0A1Y2MFP8"/>
<dbReference type="Gene3D" id="1.50.10.20">
    <property type="match status" value="1"/>
</dbReference>
<dbReference type="PANTHER" id="PTHR11774:SF11">
    <property type="entry name" value="GERANYLGERANYL TRANSFERASE TYPE-2 SUBUNIT BETA"/>
    <property type="match status" value="1"/>
</dbReference>
<keyword evidence="8" id="KW-0862">Zinc</keyword>
<evidence type="ECO:0000256" key="10">
    <source>
        <dbReference type="ARBA" id="ARBA00032766"/>
    </source>
</evidence>
<dbReference type="STRING" id="105696.A0A1Y2MFP8"/>
<dbReference type="FunCoup" id="A0A1Y2MFP8">
    <property type="interactions" value="308"/>
</dbReference>
<dbReference type="PANTHER" id="PTHR11774">
    <property type="entry name" value="GERANYLGERANYL TRANSFERASE TYPE BETA SUBUNIT"/>
    <property type="match status" value="1"/>
</dbReference>
<dbReference type="OMA" id="CNAFAKR"/>
<keyword evidence="7" id="KW-0677">Repeat</keyword>
<dbReference type="CDD" id="cd02894">
    <property type="entry name" value="GGTase-II"/>
    <property type="match status" value="1"/>
</dbReference>
<protein>
    <recommendedName>
        <fullName evidence="3">protein geranylgeranyltransferase type II</fullName>
        <ecNumber evidence="3">2.5.1.60</ecNumber>
    </recommendedName>
    <alternativeName>
        <fullName evidence="9">Geranylgeranyl transferase type II subunit beta</fullName>
    </alternativeName>
    <alternativeName>
        <fullName evidence="10">Type II protein geranyl-geranyltransferase subunit beta</fullName>
    </alternativeName>
</protein>
<dbReference type="FunFam" id="1.50.10.20:FF:000009">
    <property type="entry name" value="Geranylgeranyl transferase type-2 subunit beta"/>
    <property type="match status" value="1"/>
</dbReference>
<evidence type="ECO:0000256" key="7">
    <source>
        <dbReference type="ARBA" id="ARBA00022737"/>
    </source>
</evidence>
<dbReference type="GO" id="GO:0005968">
    <property type="term" value="C:Rab-protein geranylgeranyltransferase complex"/>
    <property type="evidence" value="ECO:0007669"/>
    <property type="project" value="UniProtKB-ARBA"/>
</dbReference>
<feature type="domain" description="Prenyltransferase alpha-alpha toroid" evidence="12">
    <location>
        <begin position="187"/>
        <end position="474"/>
    </location>
</feature>
<sequence>MERTALRGYELANTVNFTRGCVQPGWPTRASGRCCGALCCPLSAASACSVLCSPLGGARAPVQSNPRPDVAMCIHPLLGLSQVQASSCACNAFAKRTLPPAGAHGARQTSKLGSLAPHPQLQSLYRSPCRWYPVRVAQASVVCPPKCSCSWTNTFATSRASTRCVPFPSSCTSPPNHRRADPLQRKDELEYWLTEHLRLNGLYWGLTALHLLGHPDALPRDEVLDFVCSCLHESGGFGAAPGHDAHMLYTVSAVQILATLDAFEEFEERVADGRQKVGKFIADLQDPETGTFSGDEWGERDTRFLYGAMNALSLMGLLDLIDVEKAVQHVHSCANFDGGYGTSPGAESHSGQVFTCVGALTIAGRLDLVDQEKLGAWLSERQLKNGGLNGRPEKKEDVCYSWWVMSSMAMLNKLHWIDGQKLTQFILQCQDPELGGLADRPGDMVDVFHTVFGIAGLSLLKYPGLEEVDPVYCMPMSVTKRCLGK</sequence>
<evidence type="ECO:0000256" key="9">
    <source>
        <dbReference type="ARBA" id="ARBA00030816"/>
    </source>
</evidence>
<reference evidence="13 14" key="1">
    <citation type="journal article" date="2017" name="Genome Announc.">
        <title>Genome sequence of the saprophytic ascomycete Epicoccum nigrum ICMP 19927 strain isolated from New Zealand.</title>
        <authorList>
            <person name="Fokin M."/>
            <person name="Fleetwood D."/>
            <person name="Weir B.S."/>
            <person name="Villas-Boas S.G."/>
        </authorList>
    </citation>
    <scope>NUCLEOTIDE SEQUENCE [LARGE SCALE GENOMIC DNA]</scope>
    <source>
        <strain evidence="13 14">ICMP 19927</strain>
    </source>
</reference>
<dbReference type="InterPro" id="IPR008930">
    <property type="entry name" value="Terpenoid_cyclase/PrenylTrfase"/>
</dbReference>
<evidence type="ECO:0000313" key="13">
    <source>
        <dbReference type="EMBL" id="OSS54609.1"/>
    </source>
</evidence>
<dbReference type="Proteomes" id="UP000193240">
    <property type="component" value="Unassembled WGS sequence"/>
</dbReference>
<dbReference type="Pfam" id="PF00432">
    <property type="entry name" value="Prenyltrans"/>
    <property type="match status" value="1"/>
</dbReference>
<comment type="cofactor">
    <cofactor evidence="1">
        <name>Zn(2+)</name>
        <dbReference type="ChEBI" id="CHEBI:29105"/>
    </cofactor>
</comment>
<accession>A0A1Y2MFP8</accession>
<dbReference type="InterPro" id="IPR001330">
    <property type="entry name" value="Prenyltrans"/>
</dbReference>
<comment type="catalytic activity">
    <reaction evidence="11">
        <text>geranylgeranyl diphosphate + L-cysteinyl-[protein] = S-geranylgeranyl-L-cysteinyl-[protein] + diphosphate</text>
        <dbReference type="Rhea" id="RHEA:21240"/>
        <dbReference type="Rhea" id="RHEA-COMP:10131"/>
        <dbReference type="Rhea" id="RHEA-COMP:11537"/>
        <dbReference type="ChEBI" id="CHEBI:29950"/>
        <dbReference type="ChEBI" id="CHEBI:33019"/>
        <dbReference type="ChEBI" id="CHEBI:57533"/>
        <dbReference type="ChEBI" id="CHEBI:86021"/>
        <dbReference type="EC" id="2.5.1.60"/>
    </reaction>
</comment>
<dbReference type="GO" id="GO:0046872">
    <property type="term" value="F:metal ion binding"/>
    <property type="evidence" value="ECO:0007669"/>
    <property type="project" value="UniProtKB-KW"/>
</dbReference>
<evidence type="ECO:0000256" key="2">
    <source>
        <dbReference type="ARBA" id="ARBA00010497"/>
    </source>
</evidence>
<evidence type="ECO:0000313" key="14">
    <source>
        <dbReference type="Proteomes" id="UP000193240"/>
    </source>
</evidence>
<evidence type="ECO:0000259" key="12">
    <source>
        <dbReference type="Pfam" id="PF00432"/>
    </source>
</evidence>
<keyword evidence="5" id="KW-0808">Transferase</keyword>
<organism evidence="13 14">
    <name type="scientific">Epicoccum nigrum</name>
    <name type="common">Soil fungus</name>
    <name type="synonym">Epicoccum purpurascens</name>
    <dbReference type="NCBI Taxonomy" id="105696"/>
    <lineage>
        <taxon>Eukaryota</taxon>
        <taxon>Fungi</taxon>
        <taxon>Dikarya</taxon>
        <taxon>Ascomycota</taxon>
        <taxon>Pezizomycotina</taxon>
        <taxon>Dothideomycetes</taxon>
        <taxon>Pleosporomycetidae</taxon>
        <taxon>Pleosporales</taxon>
        <taxon>Pleosporineae</taxon>
        <taxon>Didymellaceae</taxon>
        <taxon>Epicoccum</taxon>
    </lineage>
</organism>
<evidence type="ECO:0000256" key="8">
    <source>
        <dbReference type="ARBA" id="ARBA00022833"/>
    </source>
</evidence>
<evidence type="ECO:0000256" key="5">
    <source>
        <dbReference type="ARBA" id="ARBA00022679"/>
    </source>
</evidence>
<comment type="similarity">
    <text evidence="2">Belongs to the protein prenyltransferase subunit beta family.</text>
</comment>
<dbReference type="AlphaFoldDB" id="A0A1Y2MFP8"/>